<dbReference type="Gene3D" id="1.10.1660.10">
    <property type="match status" value="1"/>
</dbReference>
<name>A0ABU8H813_9SPHN</name>
<keyword evidence="3" id="KW-0804">Transcription</keyword>
<dbReference type="InterPro" id="IPR009061">
    <property type="entry name" value="DNA-bd_dom_put_sf"/>
</dbReference>
<gene>
    <name evidence="5" type="ORF">V8201_18765</name>
</gene>
<feature type="domain" description="HTH merR-type" evidence="4">
    <location>
        <begin position="4"/>
        <end position="73"/>
    </location>
</feature>
<dbReference type="PRINTS" id="PR00040">
    <property type="entry name" value="HTHMERR"/>
</dbReference>
<evidence type="ECO:0000313" key="6">
    <source>
        <dbReference type="Proteomes" id="UP001367771"/>
    </source>
</evidence>
<dbReference type="InterPro" id="IPR000551">
    <property type="entry name" value="MerR-type_HTH_dom"/>
</dbReference>
<dbReference type="PANTHER" id="PTHR30204">
    <property type="entry name" value="REDOX-CYCLING DRUG-SENSING TRANSCRIPTIONAL ACTIVATOR SOXR"/>
    <property type="match status" value="1"/>
</dbReference>
<proteinExistence type="predicted"/>
<dbReference type="EMBL" id="JBBBDM010000022">
    <property type="protein sequence ID" value="MEI5689139.1"/>
    <property type="molecule type" value="Genomic_DNA"/>
</dbReference>
<dbReference type="SMART" id="SM00422">
    <property type="entry name" value="HTH_MERR"/>
    <property type="match status" value="1"/>
</dbReference>
<keyword evidence="6" id="KW-1185">Reference proteome</keyword>
<accession>A0ABU8H813</accession>
<comment type="caution">
    <text evidence="5">The sequence shown here is derived from an EMBL/GenBank/DDBJ whole genome shotgun (WGS) entry which is preliminary data.</text>
</comment>
<dbReference type="Pfam" id="PF00376">
    <property type="entry name" value="MerR"/>
    <property type="match status" value="1"/>
</dbReference>
<dbReference type="InterPro" id="IPR015358">
    <property type="entry name" value="Tscrpt_reg_MerR_DNA-bd"/>
</dbReference>
<dbReference type="RefSeq" id="WP_271300930.1">
    <property type="nucleotide sequence ID" value="NZ_JBBBDM010000022.1"/>
</dbReference>
<dbReference type="PANTHER" id="PTHR30204:SF94">
    <property type="entry name" value="HEAVY METAL-DEPENDENT TRANSCRIPTIONAL REGULATOR HI_0293-RELATED"/>
    <property type="match status" value="1"/>
</dbReference>
<evidence type="ECO:0000256" key="3">
    <source>
        <dbReference type="ARBA" id="ARBA00023163"/>
    </source>
</evidence>
<dbReference type="SUPFAM" id="SSF46955">
    <property type="entry name" value="Putative DNA-binding domain"/>
    <property type="match status" value="1"/>
</dbReference>
<dbReference type="CDD" id="cd04785">
    <property type="entry name" value="HTH_CadR-PbrR-like"/>
    <property type="match status" value="1"/>
</dbReference>
<keyword evidence="2" id="KW-0238">DNA-binding</keyword>
<organism evidence="5 6">
    <name type="scientific">Sphingomonas kyungheensis</name>
    <dbReference type="NCBI Taxonomy" id="1069987"/>
    <lineage>
        <taxon>Bacteria</taxon>
        <taxon>Pseudomonadati</taxon>
        <taxon>Pseudomonadota</taxon>
        <taxon>Alphaproteobacteria</taxon>
        <taxon>Sphingomonadales</taxon>
        <taxon>Sphingomonadaceae</taxon>
        <taxon>Sphingomonas</taxon>
    </lineage>
</organism>
<dbReference type="Proteomes" id="UP001367771">
    <property type="component" value="Unassembled WGS sequence"/>
</dbReference>
<reference evidence="5 6" key="1">
    <citation type="journal article" date="2013" name="Int. J. Syst. Evol. Microbiol.">
        <title>Sphingomonas kyungheensis sp. nov., a bacterium with ginsenoside-converting activity isolated from soil of a ginseng field.</title>
        <authorList>
            <person name="Son H.M."/>
            <person name="Yang J.E."/>
            <person name="Park Y."/>
            <person name="Han C.K."/>
            <person name="Kim S.G."/>
            <person name="Kook M."/>
            <person name="Yi T.H."/>
        </authorList>
    </citation>
    <scope>NUCLEOTIDE SEQUENCE [LARGE SCALE GENOMIC DNA]</scope>
    <source>
        <strain evidence="5 6">LMG 26582</strain>
    </source>
</reference>
<keyword evidence="1" id="KW-0805">Transcription regulation</keyword>
<evidence type="ECO:0000256" key="2">
    <source>
        <dbReference type="ARBA" id="ARBA00023125"/>
    </source>
</evidence>
<dbReference type="PROSITE" id="PS50937">
    <property type="entry name" value="HTH_MERR_2"/>
    <property type="match status" value="1"/>
</dbReference>
<evidence type="ECO:0000256" key="1">
    <source>
        <dbReference type="ARBA" id="ARBA00023015"/>
    </source>
</evidence>
<evidence type="ECO:0000313" key="5">
    <source>
        <dbReference type="EMBL" id="MEI5689139.1"/>
    </source>
</evidence>
<dbReference type="Pfam" id="PF09278">
    <property type="entry name" value="MerR-DNA-bind"/>
    <property type="match status" value="1"/>
</dbReference>
<dbReference type="InterPro" id="IPR047057">
    <property type="entry name" value="MerR_fam"/>
</dbReference>
<evidence type="ECO:0000259" key="4">
    <source>
        <dbReference type="PROSITE" id="PS50937"/>
    </source>
</evidence>
<protein>
    <submittedName>
        <fullName evidence="5">Helix-turn-helix domain-containing protein</fullName>
    </submittedName>
</protein>
<sequence>MSGHLTIGKLAGATGTKVETIRYYEQIGLLPAPARSASNYRTYDAAHLRRLSFIRRARDLGFSIDQVRELMGLADRRDQSCMAVDVIANQHRDAITRKIADLTALAGELDALIDSCSRNTVADCRIIEALAPSGSADANAIAVLDG</sequence>